<dbReference type="Proteomes" id="UP001497472">
    <property type="component" value="Unassembled WGS sequence"/>
</dbReference>
<gene>
    <name evidence="1" type="ORF">LNINA_LOCUS9630</name>
</gene>
<dbReference type="AlphaFoldDB" id="A0AAV1JPR4"/>
<reference evidence="1 2" key="1">
    <citation type="submission" date="2023-11" db="EMBL/GenBank/DDBJ databases">
        <authorList>
            <person name="Okamura Y."/>
        </authorList>
    </citation>
    <scope>NUCLEOTIDE SEQUENCE [LARGE SCALE GENOMIC DNA]</scope>
</reference>
<dbReference type="EMBL" id="CAVLEF010000081">
    <property type="protein sequence ID" value="CAK1550402.1"/>
    <property type="molecule type" value="Genomic_DNA"/>
</dbReference>
<comment type="caution">
    <text evidence="1">The sequence shown here is derived from an EMBL/GenBank/DDBJ whole genome shotgun (WGS) entry which is preliminary data.</text>
</comment>
<sequence>MKGARALSKRFPTSYSHFLLRSERFPLRKVQRSDRAIRGPPDFDLDRGNTYYSIEDYNMENVNTLMQQNVTFTLTENVNSLSDKVPRCYRRGRE</sequence>
<accession>A0AAV1JPR4</accession>
<protein>
    <submittedName>
        <fullName evidence="1">Uncharacterized protein</fullName>
    </submittedName>
</protein>
<proteinExistence type="predicted"/>
<evidence type="ECO:0000313" key="2">
    <source>
        <dbReference type="Proteomes" id="UP001497472"/>
    </source>
</evidence>
<organism evidence="1 2">
    <name type="scientific">Leptosia nina</name>
    <dbReference type="NCBI Taxonomy" id="320188"/>
    <lineage>
        <taxon>Eukaryota</taxon>
        <taxon>Metazoa</taxon>
        <taxon>Ecdysozoa</taxon>
        <taxon>Arthropoda</taxon>
        <taxon>Hexapoda</taxon>
        <taxon>Insecta</taxon>
        <taxon>Pterygota</taxon>
        <taxon>Neoptera</taxon>
        <taxon>Endopterygota</taxon>
        <taxon>Lepidoptera</taxon>
        <taxon>Glossata</taxon>
        <taxon>Ditrysia</taxon>
        <taxon>Papilionoidea</taxon>
        <taxon>Pieridae</taxon>
        <taxon>Pierinae</taxon>
        <taxon>Leptosia</taxon>
    </lineage>
</organism>
<name>A0AAV1JPR4_9NEOP</name>
<evidence type="ECO:0000313" key="1">
    <source>
        <dbReference type="EMBL" id="CAK1550402.1"/>
    </source>
</evidence>
<keyword evidence="2" id="KW-1185">Reference proteome</keyword>